<dbReference type="InterPro" id="IPR029062">
    <property type="entry name" value="Class_I_gatase-like"/>
</dbReference>
<dbReference type="PANTHER" id="PTHR42695">
    <property type="entry name" value="GLUTAMINE AMIDOTRANSFERASE YLR126C-RELATED"/>
    <property type="match status" value="1"/>
</dbReference>
<accession>A0A6J6L3B7</accession>
<feature type="domain" description="Glutamine amidotransferase" evidence="1">
    <location>
        <begin position="78"/>
        <end position="180"/>
    </location>
</feature>
<evidence type="ECO:0000313" key="2">
    <source>
        <dbReference type="EMBL" id="CAB4654889.1"/>
    </source>
</evidence>
<name>A0A6J6L3B7_9ZZZZ</name>
<dbReference type="Pfam" id="PF00117">
    <property type="entry name" value="GATase"/>
    <property type="match status" value="1"/>
</dbReference>
<dbReference type="EMBL" id="CAEZWI010000082">
    <property type="protein sequence ID" value="CAB4654889.1"/>
    <property type="molecule type" value="Genomic_DNA"/>
</dbReference>
<proteinExistence type="predicted"/>
<dbReference type="PANTHER" id="PTHR42695:SF5">
    <property type="entry name" value="GLUTAMINE AMIDOTRANSFERASE YLR126C-RELATED"/>
    <property type="match status" value="1"/>
</dbReference>
<dbReference type="InterPro" id="IPR044992">
    <property type="entry name" value="ChyE-like"/>
</dbReference>
<gene>
    <name evidence="2" type="ORF">UFOPK2237_00731</name>
</gene>
<dbReference type="GO" id="GO:0005829">
    <property type="term" value="C:cytosol"/>
    <property type="evidence" value="ECO:0007669"/>
    <property type="project" value="TreeGrafter"/>
</dbReference>
<evidence type="ECO:0000259" key="1">
    <source>
        <dbReference type="Pfam" id="PF00117"/>
    </source>
</evidence>
<dbReference type="CDD" id="cd01741">
    <property type="entry name" value="GATase1_1"/>
    <property type="match status" value="1"/>
</dbReference>
<organism evidence="2">
    <name type="scientific">freshwater metagenome</name>
    <dbReference type="NCBI Taxonomy" id="449393"/>
    <lineage>
        <taxon>unclassified sequences</taxon>
        <taxon>metagenomes</taxon>
        <taxon>ecological metagenomes</taxon>
    </lineage>
</organism>
<dbReference type="SUPFAM" id="SSF52317">
    <property type="entry name" value="Class I glutamine amidotransferase-like"/>
    <property type="match status" value="1"/>
</dbReference>
<dbReference type="Gene3D" id="3.40.50.880">
    <property type="match status" value="1"/>
</dbReference>
<protein>
    <submittedName>
        <fullName evidence="2">Unannotated protein</fullName>
    </submittedName>
</protein>
<dbReference type="PROSITE" id="PS51273">
    <property type="entry name" value="GATASE_TYPE_1"/>
    <property type="match status" value="1"/>
</dbReference>
<reference evidence="2" key="1">
    <citation type="submission" date="2020-05" db="EMBL/GenBank/DDBJ databases">
        <authorList>
            <person name="Chiriac C."/>
            <person name="Salcher M."/>
            <person name="Ghai R."/>
            <person name="Kavagutti S V."/>
        </authorList>
    </citation>
    <scope>NUCLEOTIDE SEQUENCE</scope>
</reference>
<dbReference type="AlphaFoldDB" id="A0A6J6L3B7"/>
<sequence length="235" mass="26027">MKVLIIAHDHVSPPGPVAERFRHHGFEVEEFLVVSEANYAKPNVVREFPDLANYDVIVPMGAPWGAWDDDHIGNWLVPELEFLTKAIAQDTPVFGICFGGQLLARALGGSVAPGPKPEIGWNVVHTDRPDLVSTGPWFQFHYDRWRLPGSATEVARNSAASQAFTNARNLGVQFHPELTPEMLLGWLNNGGRDLVIKDGQDPDVLLAHTEAERDAAKERTNQLVDAFLRDVAKLI</sequence>
<dbReference type="InterPro" id="IPR017926">
    <property type="entry name" value="GATASE"/>
</dbReference>